<sequence length="97" mass="11251">MIFLNQLAIDKPRMNYKAHSTSYYNKDNNSLRTNFWPQTKGGGRDLGKNTIFDEIESKGYSEVIVEMLNRIPWKLERRNEKSCPLASALTQFNGYVS</sequence>
<gene>
    <name evidence="1" type="ORF">OUZ56_009687</name>
</gene>
<protein>
    <submittedName>
        <fullName evidence="1">Uncharacterized protein</fullName>
    </submittedName>
</protein>
<accession>A0ABR0AGQ4</accession>
<name>A0ABR0AGQ4_9CRUS</name>
<proteinExistence type="predicted"/>
<evidence type="ECO:0000313" key="2">
    <source>
        <dbReference type="Proteomes" id="UP001234178"/>
    </source>
</evidence>
<reference evidence="1 2" key="1">
    <citation type="journal article" date="2023" name="Nucleic Acids Res.">
        <title>The hologenome of Daphnia magna reveals possible DNA methylation and microbiome-mediated evolution of the host genome.</title>
        <authorList>
            <person name="Chaturvedi A."/>
            <person name="Li X."/>
            <person name="Dhandapani V."/>
            <person name="Marshall H."/>
            <person name="Kissane S."/>
            <person name="Cuenca-Cambronero M."/>
            <person name="Asole G."/>
            <person name="Calvet F."/>
            <person name="Ruiz-Romero M."/>
            <person name="Marangio P."/>
            <person name="Guigo R."/>
            <person name="Rago D."/>
            <person name="Mirbahai L."/>
            <person name="Eastwood N."/>
            <person name="Colbourne J.K."/>
            <person name="Zhou J."/>
            <person name="Mallon E."/>
            <person name="Orsini L."/>
        </authorList>
    </citation>
    <scope>NUCLEOTIDE SEQUENCE [LARGE SCALE GENOMIC DNA]</scope>
    <source>
        <strain evidence="1">LRV0_1</strain>
    </source>
</reference>
<organism evidence="1 2">
    <name type="scientific">Daphnia magna</name>
    <dbReference type="NCBI Taxonomy" id="35525"/>
    <lineage>
        <taxon>Eukaryota</taxon>
        <taxon>Metazoa</taxon>
        <taxon>Ecdysozoa</taxon>
        <taxon>Arthropoda</taxon>
        <taxon>Crustacea</taxon>
        <taxon>Branchiopoda</taxon>
        <taxon>Diplostraca</taxon>
        <taxon>Cladocera</taxon>
        <taxon>Anomopoda</taxon>
        <taxon>Daphniidae</taxon>
        <taxon>Daphnia</taxon>
    </lineage>
</organism>
<dbReference type="EMBL" id="JAOYFB010000037">
    <property type="protein sequence ID" value="KAK4024304.1"/>
    <property type="molecule type" value="Genomic_DNA"/>
</dbReference>
<evidence type="ECO:0000313" key="1">
    <source>
        <dbReference type="EMBL" id="KAK4024304.1"/>
    </source>
</evidence>
<dbReference type="Proteomes" id="UP001234178">
    <property type="component" value="Unassembled WGS sequence"/>
</dbReference>
<keyword evidence="2" id="KW-1185">Reference proteome</keyword>
<comment type="caution">
    <text evidence="1">The sequence shown here is derived from an EMBL/GenBank/DDBJ whole genome shotgun (WGS) entry which is preliminary data.</text>
</comment>